<dbReference type="OrthoDB" id="410267at2759"/>
<dbReference type="PANTHER" id="PTHR21576:SF167">
    <property type="entry name" value="OS09G0536700 PROTEIN"/>
    <property type="match status" value="1"/>
</dbReference>
<protein>
    <recommendedName>
        <fullName evidence="6">Nodulin-like domain-containing protein</fullName>
    </recommendedName>
</protein>
<evidence type="ECO:0000256" key="1">
    <source>
        <dbReference type="ARBA" id="ARBA00004141"/>
    </source>
</evidence>
<dbReference type="AlphaFoldDB" id="A0A0K9P7M2"/>
<evidence type="ECO:0000256" key="5">
    <source>
        <dbReference type="SAM" id="Phobius"/>
    </source>
</evidence>
<dbReference type="GO" id="GO:0016020">
    <property type="term" value="C:membrane"/>
    <property type="evidence" value="ECO:0007669"/>
    <property type="project" value="UniProtKB-SubCell"/>
</dbReference>
<evidence type="ECO:0000256" key="3">
    <source>
        <dbReference type="ARBA" id="ARBA00022989"/>
    </source>
</evidence>
<comment type="caution">
    <text evidence="7">The sequence shown here is derived from an EMBL/GenBank/DDBJ whole genome shotgun (WGS) entry which is preliminary data.</text>
</comment>
<dbReference type="OMA" id="TWMNMAV"/>
<dbReference type="EMBL" id="LFYR01001077">
    <property type="protein sequence ID" value="KMZ65041.1"/>
    <property type="molecule type" value="Genomic_DNA"/>
</dbReference>
<evidence type="ECO:0000313" key="7">
    <source>
        <dbReference type="EMBL" id="KMZ65041.1"/>
    </source>
</evidence>
<reference evidence="8" key="1">
    <citation type="journal article" date="2016" name="Nature">
        <title>The genome of the seagrass Zostera marina reveals angiosperm adaptation to the sea.</title>
        <authorList>
            <person name="Olsen J.L."/>
            <person name="Rouze P."/>
            <person name="Verhelst B."/>
            <person name="Lin Y.-C."/>
            <person name="Bayer T."/>
            <person name="Collen J."/>
            <person name="Dattolo E."/>
            <person name="De Paoli E."/>
            <person name="Dittami S."/>
            <person name="Maumus F."/>
            <person name="Michel G."/>
            <person name="Kersting A."/>
            <person name="Lauritano C."/>
            <person name="Lohaus R."/>
            <person name="Toepel M."/>
            <person name="Tonon T."/>
            <person name="Vanneste K."/>
            <person name="Amirebrahimi M."/>
            <person name="Brakel J."/>
            <person name="Bostroem C."/>
            <person name="Chovatia M."/>
            <person name="Grimwood J."/>
            <person name="Jenkins J.W."/>
            <person name="Jueterbock A."/>
            <person name="Mraz A."/>
            <person name="Stam W.T."/>
            <person name="Tice H."/>
            <person name="Bornberg-Bauer E."/>
            <person name="Green P.J."/>
            <person name="Pearson G.A."/>
            <person name="Procaccini G."/>
            <person name="Duarte C.M."/>
            <person name="Schmutz J."/>
            <person name="Reusch T.B.H."/>
            <person name="Van de Peer Y."/>
        </authorList>
    </citation>
    <scope>NUCLEOTIDE SEQUENCE [LARGE SCALE GENOMIC DNA]</scope>
    <source>
        <strain evidence="8">cv. Finnish</strain>
    </source>
</reference>
<evidence type="ECO:0000259" key="6">
    <source>
        <dbReference type="Pfam" id="PF06813"/>
    </source>
</evidence>
<dbReference type="Pfam" id="PF06813">
    <property type="entry name" value="Nodulin-like"/>
    <property type="match status" value="1"/>
</dbReference>
<evidence type="ECO:0000256" key="4">
    <source>
        <dbReference type="ARBA" id="ARBA00023136"/>
    </source>
</evidence>
<keyword evidence="2 5" id="KW-0812">Transmembrane</keyword>
<keyword evidence="8" id="KW-1185">Reference proteome</keyword>
<keyword evidence="3 5" id="KW-1133">Transmembrane helix</keyword>
<feature type="transmembrane region" description="Helical" evidence="5">
    <location>
        <begin position="68"/>
        <end position="88"/>
    </location>
</feature>
<feature type="domain" description="Nodulin-like" evidence="6">
    <location>
        <begin position="2"/>
        <end position="89"/>
    </location>
</feature>
<dbReference type="Proteomes" id="UP000036987">
    <property type="component" value="Unassembled WGS sequence"/>
</dbReference>
<dbReference type="PANTHER" id="PTHR21576">
    <property type="entry name" value="UNCHARACTERIZED NODULIN-LIKE PROTEIN"/>
    <property type="match status" value="1"/>
</dbReference>
<evidence type="ECO:0000313" key="8">
    <source>
        <dbReference type="Proteomes" id="UP000036987"/>
    </source>
</evidence>
<sequence length="94" mass="10257">MDLTQLQLSNLSVAKDVEKAFDIIAGIVFDKLPTSVILLIGLIEGLIGYSAQLLVVSKTVAPLSYWQMCVFLCMGGNSTTWMNMAVLVTEFPTE</sequence>
<dbReference type="InterPro" id="IPR010658">
    <property type="entry name" value="Nodulin-like"/>
</dbReference>
<dbReference type="STRING" id="29655.A0A0K9P7M2"/>
<organism evidence="7 8">
    <name type="scientific">Zostera marina</name>
    <name type="common">Eelgrass</name>
    <dbReference type="NCBI Taxonomy" id="29655"/>
    <lineage>
        <taxon>Eukaryota</taxon>
        <taxon>Viridiplantae</taxon>
        <taxon>Streptophyta</taxon>
        <taxon>Embryophyta</taxon>
        <taxon>Tracheophyta</taxon>
        <taxon>Spermatophyta</taxon>
        <taxon>Magnoliopsida</taxon>
        <taxon>Liliopsida</taxon>
        <taxon>Zosteraceae</taxon>
        <taxon>Zostera</taxon>
    </lineage>
</organism>
<comment type="subcellular location">
    <subcellularLocation>
        <location evidence="1">Membrane</location>
        <topology evidence="1">Multi-pass membrane protein</topology>
    </subcellularLocation>
</comment>
<accession>A0A0K9P7M2</accession>
<keyword evidence="4 5" id="KW-0472">Membrane</keyword>
<name>A0A0K9P7M2_ZOSMR</name>
<evidence type="ECO:0000256" key="2">
    <source>
        <dbReference type="ARBA" id="ARBA00022692"/>
    </source>
</evidence>
<gene>
    <name evidence="7" type="ORF">ZOSMA_33G00720</name>
</gene>
<feature type="transmembrane region" description="Helical" evidence="5">
    <location>
        <begin position="36"/>
        <end position="56"/>
    </location>
</feature>
<proteinExistence type="predicted"/>